<evidence type="ECO:0000313" key="3">
    <source>
        <dbReference type="Proteomes" id="UP000190637"/>
    </source>
</evidence>
<gene>
    <name evidence="2" type="ORF">SAMN02745673_02153</name>
</gene>
<dbReference type="RefSeq" id="WP_078761493.1">
    <property type="nucleotide sequence ID" value="NZ_FUWS01000005.1"/>
</dbReference>
<reference evidence="2 3" key="1">
    <citation type="submission" date="2017-02" db="EMBL/GenBank/DDBJ databases">
        <authorList>
            <person name="Peterson S.W."/>
        </authorList>
    </citation>
    <scope>NUCLEOTIDE SEQUENCE [LARGE SCALE GENOMIC DNA]</scope>
    <source>
        <strain evidence="2 3">DSM 45154</strain>
    </source>
</reference>
<sequence>MTEKIEGGQEKALTPATSPDQPPSPPPAVSGRTDVPEASSAASPAEQAEAATATATAAAHPRAFDAVGAVARAPLDPVEPSPQLGRPGPPVLAGAAIAGLVLIAAPFAVSASTQSSTLETVPLTSGSLIAGTSDREGSENAAGSSASGSNGTAEAATTGSVNDTASDGSGGYVPEVREEPSGSAATPDPGTGETGEEERSDPAPDGTSGETTTTSGSGDQSGGSGDAPEARISDEDAPGIIGSLPEVGSRSSTGEDDGDGERSSRPDDTEDSGGSGDTGSAGSTERSTDSGQQSADGDGASTLAQAASASEREERSAAEGETSQGEEGTAEGGEQSGQRTPENEENADVPPPAPAASEEPAESQPSTQASPAAWSFSEIVGPGCASDEAASYGRAGAWHEGDGTASWAVREGADPQEDCTAAYDAIPVSGDPERGDGQYAYWTFTPGRPGVACDIYVHVPDDESPLWVAEREAKYQVFPGPTSEGEAIGVFGVEQSAVRGGWVQVTGFTSPAESFTVQLTNIGEDTVGGEGEARSHVAASVVRATCS</sequence>
<accession>A0A1T4QCF9</accession>
<feature type="compositionally biased region" description="Low complexity" evidence="1">
    <location>
        <begin position="319"/>
        <end position="329"/>
    </location>
</feature>
<dbReference type="EMBL" id="FUWS01000005">
    <property type="protein sequence ID" value="SKA01419.1"/>
    <property type="molecule type" value="Genomic_DNA"/>
</dbReference>
<dbReference type="Proteomes" id="UP000190637">
    <property type="component" value="Unassembled WGS sequence"/>
</dbReference>
<feature type="compositionally biased region" description="Low complexity" evidence="1">
    <location>
        <begin position="36"/>
        <end position="58"/>
    </location>
</feature>
<keyword evidence="3" id="KW-1185">Reference proteome</keyword>
<feature type="region of interest" description="Disordered" evidence="1">
    <location>
        <begin position="111"/>
        <end position="373"/>
    </location>
</feature>
<proteinExistence type="predicted"/>
<feature type="compositionally biased region" description="Polar residues" evidence="1">
    <location>
        <begin position="111"/>
        <end position="127"/>
    </location>
</feature>
<dbReference type="STRING" id="1122192.SAMN02745673_02153"/>
<evidence type="ECO:0000256" key="1">
    <source>
        <dbReference type="SAM" id="MobiDB-lite"/>
    </source>
</evidence>
<dbReference type="OrthoDB" id="3432217at2"/>
<feature type="compositionally biased region" description="Low complexity" evidence="1">
    <location>
        <begin position="139"/>
        <end position="160"/>
    </location>
</feature>
<organism evidence="2 3">
    <name type="scientific">Marinactinospora thermotolerans DSM 45154</name>
    <dbReference type="NCBI Taxonomy" id="1122192"/>
    <lineage>
        <taxon>Bacteria</taxon>
        <taxon>Bacillati</taxon>
        <taxon>Actinomycetota</taxon>
        <taxon>Actinomycetes</taxon>
        <taxon>Streptosporangiales</taxon>
        <taxon>Nocardiopsidaceae</taxon>
        <taxon>Marinactinospora</taxon>
    </lineage>
</organism>
<protein>
    <submittedName>
        <fullName evidence="2">Uncharacterized protein</fullName>
    </submittedName>
</protein>
<evidence type="ECO:0000313" key="2">
    <source>
        <dbReference type="EMBL" id="SKA01419.1"/>
    </source>
</evidence>
<dbReference type="AlphaFoldDB" id="A0A1T4QCF9"/>
<name>A0A1T4QCF9_9ACTN</name>
<feature type="compositionally biased region" description="Low complexity" evidence="1">
    <location>
        <begin position="205"/>
        <end position="218"/>
    </location>
</feature>
<feature type="region of interest" description="Disordered" evidence="1">
    <location>
        <begin position="1"/>
        <end position="58"/>
    </location>
</feature>